<dbReference type="NCBIfam" id="TIGR04370">
    <property type="entry name" value="glyco_rpt_poly"/>
    <property type="match status" value="1"/>
</dbReference>
<dbReference type="AlphaFoldDB" id="A0A843ADJ6"/>
<gene>
    <name evidence="2" type="ORF">ISP01_00495</name>
</gene>
<comment type="caution">
    <text evidence="2">The sequence shown here is derived from an EMBL/GenBank/DDBJ whole genome shotgun (WGS) entry which is preliminary data.</text>
</comment>
<evidence type="ECO:0000313" key="3">
    <source>
        <dbReference type="Proteomes" id="UP000658733"/>
    </source>
</evidence>
<dbReference type="EMBL" id="JADIIN010000004">
    <property type="protein sequence ID" value="MBF4467861.1"/>
    <property type="molecule type" value="Genomic_DNA"/>
</dbReference>
<keyword evidence="1" id="KW-0812">Transmembrane</keyword>
<proteinExistence type="predicted"/>
<evidence type="ECO:0000313" key="2">
    <source>
        <dbReference type="EMBL" id="MBF4467861.1"/>
    </source>
</evidence>
<keyword evidence="1" id="KW-0472">Membrane</keyword>
<dbReference type="InterPro" id="IPR002760">
    <property type="entry name" value="O_anti_polymase"/>
</dbReference>
<reference evidence="2" key="1">
    <citation type="submission" date="2020-10" db="EMBL/GenBank/DDBJ databases">
        <title>Dehalococcoides mccartyi of a TCE/Cr reducing biochatode.</title>
        <authorList>
            <person name="Matturro B."/>
        </authorList>
    </citation>
    <scope>NUCLEOTIDE SEQUENCE</scope>
    <source>
        <strain evidence="2">Bin4</strain>
    </source>
</reference>
<accession>A0A843ADJ6</accession>
<dbReference type="RefSeq" id="WP_278521519.1">
    <property type="nucleotide sequence ID" value="NZ_JADIIN010000004.1"/>
</dbReference>
<feature type="non-terminal residue" evidence="2">
    <location>
        <position position="1"/>
    </location>
</feature>
<feature type="transmembrane region" description="Helical" evidence="1">
    <location>
        <begin position="137"/>
        <end position="154"/>
    </location>
</feature>
<evidence type="ECO:0000256" key="1">
    <source>
        <dbReference type="SAM" id="Phobius"/>
    </source>
</evidence>
<feature type="transmembrane region" description="Helical" evidence="1">
    <location>
        <begin position="6"/>
        <end position="23"/>
    </location>
</feature>
<name>A0A843ADJ6_METAZ</name>
<feature type="transmembrane region" description="Helical" evidence="1">
    <location>
        <begin position="111"/>
        <end position="131"/>
    </location>
</feature>
<organism evidence="2 3">
    <name type="scientific">Methanobrevibacter arboriphilus</name>
    <dbReference type="NCBI Taxonomy" id="39441"/>
    <lineage>
        <taxon>Archaea</taxon>
        <taxon>Methanobacteriati</taxon>
        <taxon>Methanobacteriota</taxon>
        <taxon>Methanomada group</taxon>
        <taxon>Methanobacteria</taxon>
        <taxon>Methanobacteriales</taxon>
        <taxon>Methanobacteriaceae</taxon>
        <taxon>Methanobrevibacter</taxon>
    </lineage>
</organism>
<dbReference type="Proteomes" id="UP000658733">
    <property type="component" value="Unassembled WGS sequence"/>
</dbReference>
<dbReference type="Pfam" id="PF01901">
    <property type="entry name" value="O_anti_polymase"/>
    <property type="match status" value="1"/>
</dbReference>
<protein>
    <submittedName>
        <fullName evidence="2">Oligosaccharide repeat unit polymerase</fullName>
    </submittedName>
</protein>
<feature type="transmembrane region" description="Helical" evidence="1">
    <location>
        <begin position="161"/>
        <end position="179"/>
    </location>
</feature>
<sequence>VWEVVIGALAGVILIIGIGYFRSMEELTITSYTSPFYTLQSRADFTLNVLNLLNYISGNFGIKHGALTLSAIPSSSDLGPRMMIGQLIAWRTEVTVTPTLIGPMLVDFGKFGVAIGMGLLGFILGIGYKILQKTNDAFYIALYGLLLTYTILGVETGILDIQVIIYFFLGFFIYLANILKNSIQLV</sequence>
<keyword evidence="1" id="KW-1133">Transmembrane helix</keyword>